<keyword evidence="6" id="KW-1185">Reference proteome</keyword>
<comment type="cofactor">
    <cofactor evidence="3">
        <name>Mg(2+)</name>
        <dbReference type="ChEBI" id="CHEBI:18420"/>
    </cofactor>
    <text evidence="3">Binds 1 Mg(2+) ion.</text>
</comment>
<feature type="binding site" evidence="3">
    <location>
        <position position="278"/>
    </location>
    <ligand>
        <name>Zn(2+)</name>
        <dbReference type="ChEBI" id="CHEBI:29105"/>
        <label>2</label>
    </ligand>
</feature>
<evidence type="ECO:0000256" key="2">
    <source>
        <dbReference type="PIRSR" id="PIRSR601952-1"/>
    </source>
</evidence>
<dbReference type="Proteomes" id="UP000239047">
    <property type="component" value="Unassembled WGS sequence"/>
</dbReference>
<dbReference type="GO" id="GO:0004035">
    <property type="term" value="F:alkaline phosphatase activity"/>
    <property type="evidence" value="ECO:0007669"/>
    <property type="project" value="TreeGrafter"/>
</dbReference>
<dbReference type="PANTHER" id="PTHR11596">
    <property type="entry name" value="ALKALINE PHOSPHATASE"/>
    <property type="match status" value="1"/>
</dbReference>
<keyword evidence="3" id="KW-0460">Magnesium</keyword>
<feature type="binding site" evidence="3">
    <location>
        <position position="147"/>
    </location>
    <ligand>
        <name>Mg(2+)</name>
        <dbReference type="ChEBI" id="CHEBI:18420"/>
    </ligand>
</feature>
<keyword evidence="1" id="KW-0597">Phosphoprotein</keyword>
<dbReference type="Gene3D" id="3.40.720.10">
    <property type="entry name" value="Alkaline Phosphatase, subunit A"/>
    <property type="match status" value="1"/>
</dbReference>
<dbReference type="SMART" id="SM00098">
    <property type="entry name" value="alkPPc"/>
    <property type="match status" value="1"/>
</dbReference>
<dbReference type="AlphaFoldDB" id="A0A2S5GC37"/>
<dbReference type="CDD" id="cd16012">
    <property type="entry name" value="ALP"/>
    <property type="match status" value="1"/>
</dbReference>
<evidence type="ECO:0000256" key="1">
    <source>
        <dbReference type="ARBA" id="ARBA00022553"/>
    </source>
</evidence>
<feature type="binding site" evidence="3">
    <location>
        <position position="39"/>
    </location>
    <ligand>
        <name>Mg(2+)</name>
        <dbReference type="ChEBI" id="CHEBI:18420"/>
    </ligand>
</feature>
<evidence type="ECO:0000313" key="5">
    <source>
        <dbReference type="EMBL" id="PPA70518.1"/>
    </source>
</evidence>
<gene>
    <name evidence="5" type="ORF">C4B60_12165</name>
</gene>
<reference evidence="5 6" key="1">
    <citation type="submission" date="2018-02" db="EMBL/GenBank/DDBJ databases">
        <title>Jeotgalibacillus proteolyticum sp. nov. a protease producing bacterium isolated from ocean sediments of Laizhou Bay.</title>
        <authorList>
            <person name="Li Y."/>
        </authorList>
    </citation>
    <scope>NUCLEOTIDE SEQUENCE [LARGE SCALE GENOMIC DNA]</scope>
    <source>
        <strain evidence="5 6">22-7</strain>
    </source>
</reference>
<dbReference type="Pfam" id="PF00245">
    <property type="entry name" value="Alk_phosphatase"/>
    <property type="match status" value="1"/>
</dbReference>
<feature type="binding site" evidence="3">
    <location>
        <position position="321"/>
    </location>
    <ligand>
        <name>Zn(2+)</name>
        <dbReference type="ChEBI" id="CHEBI:29105"/>
        <label>2</label>
    </ligand>
</feature>
<protein>
    <submittedName>
        <fullName evidence="5">Alkaline phosphatase</fullName>
    </submittedName>
</protein>
<dbReference type="PANTHER" id="PTHR11596:SF5">
    <property type="entry name" value="ALKALINE PHOSPHATASE"/>
    <property type="match status" value="1"/>
</dbReference>
<feature type="binding site" evidence="3">
    <location>
        <position position="417"/>
    </location>
    <ligand>
        <name>Zn(2+)</name>
        <dbReference type="ChEBI" id="CHEBI:29105"/>
        <label>2</label>
    </ligand>
</feature>
<sequence>MTLAASLAVGTVAVETTPENVGAKKEKAKADNVIVLVMDGVSSTTTTLARWYKGGPLAMDEIVTGGVRTYSAESAITDSAPAGTAMATGYKSNDKFIGVLPATVSSPGVDPSLANDPYKPVANVLEGAQAQGKATGIISTSEIQHATPAAFSSHAENRSQYDNIAEQQVYQNMDVILGGGKRALMTPEDDGSRLDGENLLNVIEERGYDLVETRDELLNSSSDKLWGAFAPDELAYDLDREALRPEEPTLAEMTGKAISTLSQDKDGFFLFIEGSKPDWAAHGNDVMGMIGDVLAFDAAVEEALEFAKKDKKTMVVAVSDHGNSGISIGNQNTSTSYSSLPVSEVIDPLKDASMTVEGALSLLEEGHVNLEEAAALYGLKDLTAEEREAIDASEDLEKTFVELLAERANIGFTTGGHTGEDVFLHSYGPGKPVGMIENTDIANAIAAALGFDLGKLDKDLFINAEEAFKGEAFDVRTDITDENNPVLVVSQGKTTAEFPVNKNIVVINGKEIQLNSVTVQTNGQFYISKEAVKAVKKGK</sequence>
<comment type="similarity">
    <text evidence="4">Belongs to the alkaline phosphatase family.</text>
</comment>
<feature type="binding site" evidence="3">
    <location>
        <position position="145"/>
    </location>
    <ligand>
        <name>Mg(2+)</name>
        <dbReference type="ChEBI" id="CHEBI:18420"/>
    </ligand>
</feature>
<name>A0A2S5GC37_9BACL</name>
<feature type="binding site" evidence="3">
    <location>
        <position position="320"/>
    </location>
    <ligand>
        <name>Zn(2+)</name>
        <dbReference type="ChEBI" id="CHEBI:29105"/>
        <label>2</label>
    </ligand>
</feature>
<evidence type="ECO:0000256" key="4">
    <source>
        <dbReference type="RuleBase" id="RU003946"/>
    </source>
</evidence>
<evidence type="ECO:0000313" key="6">
    <source>
        <dbReference type="Proteomes" id="UP000239047"/>
    </source>
</evidence>
<comment type="cofactor">
    <cofactor evidence="3">
        <name>Zn(2+)</name>
        <dbReference type="ChEBI" id="CHEBI:29105"/>
    </cofactor>
    <text evidence="3">Binds 2 Zn(2+) ions.</text>
</comment>
<dbReference type="EMBL" id="PREZ01000004">
    <property type="protein sequence ID" value="PPA70518.1"/>
    <property type="molecule type" value="Genomic_DNA"/>
</dbReference>
<dbReference type="PRINTS" id="PR00113">
    <property type="entry name" value="ALKPHPHTASE"/>
</dbReference>
<feature type="binding site" evidence="3">
    <location>
        <position position="39"/>
    </location>
    <ligand>
        <name>Zn(2+)</name>
        <dbReference type="ChEBI" id="CHEBI:29105"/>
        <label>2</label>
    </ligand>
</feature>
<dbReference type="SUPFAM" id="SSF53649">
    <property type="entry name" value="Alkaline phosphatase-like"/>
    <property type="match status" value="1"/>
</dbReference>
<feature type="binding site" evidence="3">
    <location>
        <position position="282"/>
    </location>
    <ligand>
        <name>Zn(2+)</name>
        <dbReference type="ChEBI" id="CHEBI:29105"/>
        <label>2</label>
    </ligand>
</feature>
<accession>A0A2S5GC37</accession>
<evidence type="ECO:0000256" key="3">
    <source>
        <dbReference type="PIRSR" id="PIRSR601952-2"/>
    </source>
</evidence>
<dbReference type="RefSeq" id="WP_104058466.1">
    <property type="nucleotide sequence ID" value="NZ_PREZ01000004.1"/>
</dbReference>
<dbReference type="OrthoDB" id="9794455at2"/>
<keyword evidence="3" id="KW-0479">Metal-binding</keyword>
<dbReference type="Gene3D" id="1.10.60.40">
    <property type="match status" value="1"/>
</dbReference>
<dbReference type="InterPro" id="IPR017850">
    <property type="entry name" value="Alkaline_phosphatase_core_sf"/>
</dbReference>
<dbReference type="GO" id="GO:0046872">
    <property type="term" value="F:metal ion binding"/>
    <property type="evidence" value="ECO:0007669"/>
    <property type="project" value="UniProtKB-KW"/>
</dbReference>
<keyword evidence="3" id="KW-0862">Zinc</keyword>
<comment type="caution">
    <text evidence="5">The sequence shown here is derived from an EMBL/GenBank/DDBJ whole genome shotgun (WGS) entry which is preliminary data.</text>
</comment>
<proteinExistence type="inferred from homology"/>
<feature type="binding site" evidence="3">
    <location>
        <position position="273"/>
    </location>
    <ligand>
        <name>Mg(2+)</name>
        <dbReference type="ChEBI" id="CHEBI:18420"/>
    </ligand>
</feature>
<dbReference type="InterPro" id="IPR001952">
    <property type="entry name" value="Alkaline_phosphatase"/>
</dbReference>
<organism evidence="5 6">
    <name type="scientific">Jeotgalibacillus proteolyticus</name>
    <dbReference type="NCBI Taxonomy" id="2082395"/>
    <lineage>
        <taxon>Bacteria</taxon>
        <taxon>Bacillati</taxon>
        <taxon>Bacillota</taxon>
        <taxon>Bacilli</taxon>
        <taxon>Bacillales</taxon>
        <taxon>Caryophanaceae</taxon>
        <taxon>Jeotgalibacillus</taxon>
    </lineage>
</organism>
<feature type="active site" description="Phosphoserine intermediate" evidence="2">
    <location>
        <position position="79"/>
    </location>
</feature>